<evidence type="ECO:0000313" key="1">
    <source>
        <dbReference type="EMBL" id="KKB56186.1"/>
    </source>
</evidence>
<dbReference type="PATRIC" id="fig|927665.4.peg.2218"/>
<dbReference type="Proteomes" id="UP000033047">
    <property type="component" value="Unassembled WGS sequence"/>
</dbReference>
<organism evidence="1 2">
    <name type="scientific">Parabacteroides goldsteinii DSM 19448 = WAL 12034</name>
    <dbReference type="NCBI Taxonomy" id="927665"/>
    <lineage>
        <taxon>Bacteria</taxon>
        <taxon>Pseudomonadati</taxon>
        <taxon>Bacteroidota</taxon>
        <taxon>Bacteroidia</taxon>
        <taxon>Bacteroidales</taxon>
        <taxon>Tannerellaceae</taxon>
        <taxon>Parabacteroides</taxon>
    </lineage>
</organism>
<protein>
    <submittedName>
        <fullName evidence="1">Uncharacterized protein</fullName>
    </submittedName>
</protein>
<dbReference type="AlphaFoldDB" id="A0A0F5JEB8"/>
<reference evidence="1 2" key="1">
    <citation type="submission" date="2013-04" db="EMBL/GenBank/DDBJ databases">
        <title>The Genome Sequence of Parabacteroides goldsteinii DSM 19448.</title>
        <authorList>
            <consortium name="The Broad Institute Genomics Platform"/>
            <person name="Earl A."/>
            <person name="Ward D."/>
            <person name="Feldgarden M."/>
            <person name="Gevers D."/>
            <person name="Martens E."/>
            <person name="Sakamoto M."/>
            <person name="Benno Y."/>
            <person name="Song Y."/>
            <person name="Liu C."/>
            <person name="Lee J."/>
            <person name="Bolanos M."/>
            <person name="Vaisanen M.L."/>
            <person name="Finegold S.M."/>
            <person name="Walker B."/>
            <person name="Young S."/>
            <person name="Zeng Q."/>
            <person name="Gargeya S."/>
            <person name="Fitzgerald M."/>
            <person name="Haas B."/>
            <person name="Abouelleil A."/>
            <person name="Allen A.W."/>
            <person name="Alvarado L."/>
            <person name="Arachchi H.M."/>
            <person name="Berlin A.M."/>
            <person name="Chapman S.B."/>
            <person name="Gainer-Dewar J."/>
            <person name="Goldberg J."/>
            <person name="Griggs A."/>
            <person name="Gujja S."/>
            <person name="Hansen M."/>
            <person name="Howarth C."/>
            <person name="Imamovic A."/>
            <person name="Ireland A."/>
            <person name="Larimer J."/>
            <person name="McCowan C."/>
            <person name="Murphy C."/>
            <person name="Pearson M."/>
            <person name="Poon T.W."/>
            <person name="Priest M."/>
            <person name="Roberts A."/>
            <person name="Saif S."/>
            <person name="Shea T."/>
            <person name="Sisk P."/>
            <person name="Sykes S."/>
            <person name="Wortman J."/>
            <person name="Nusbaum C."/>
            <person name="Birren B."/>
        </authorList>
    </citation>
    <scope>NUCLEOTIDE SEQUENCE [LARGE SCALE GENOMIC DNA]</scope>
    <source>
        <strain evidence="1 2">DSM 19448</strain>
    </source>
</reference>
<gene>
    <name evidence="1" type="ORF">HMPREF1535_02160</name>
</gene>
<comment type="caution">
    <text evidence="1">The sequence shown here is derived from an EMBL/GenBank/DDBJ whole genome shotgun (WGS) entry which is preliminary data.</text>
</comment>
<evidence type="ECO:0000313" key="2">
    <source>
        <dbReference type="Proteomes" id="UP000033047"/>
    </source>
</evidence>
<proteinExistence type="predicted"/>
<dbReference type="HOGENOM" id="CLU_2539485_0_0_10"/>
<dbReference type="EMBL" id="AQHV01000011">
    <property type="protein sequence ID" value="KKB56186.1"/>
    <property type="molecule type" value="Genomic_DNA"/>
</dbReference>
<dbReference type="STRING" id="927665.HMPREF1535_02160"/>
<accession>A0A0F5JEB8</accession>
<sequence>MFVEDVWMLYLCNISNGHRTLIKIIVMPMKEEEFKRRKGFLESLFMNYSGQMNDHSDQEKDLIMKNIDVILDWYNALVKEMEE</sequence>
<name>A0A0F5JEB8_9BACT</name>